<comment type="caution">
    <text evidence="19">The sequence shown here is derived from an EMBL/GenBank/DDBJ whole genome shotgun (WGS) entry which is preliminary data.</text>
</comment>
<comment type="pathway">
    <text evidence="2 16">Amino-acid biosynthesis; L-threonine biosynthesis; L-threonine from L-aspartate: step 3/5.</text>
</comment>
<feature type="binding site" evidence="15">
    <location>
        <position position="190"/>
    </location>
    <ligand>
        <name>L-homoserine</name>
        <dbReference type="ChEBI" id="CHEBI:57476"/>
    </ligand>
</feature>
<dbReference type="GO" id="GO:0050661">
    <property type="term" value="F:NADP binding"/>
    <property type="evidence" value="ECO:0007669"/>
    <property type="project" value="InterPro"/>
</dbReference>
<evidence type="ECO:0000313" key="20">
    <source>
        <dbReference type="Proteomes" id="UP000772181"/>
    </source>
</evidence>
<evidence type="ECO:0000256" key="17">
    <source>
        <dbReference type="RuleBase" id="RU004171"/>
    </source>
</evidence>
<dbReference type="SUPFAM" id="SSF51735">
    <property type="entry name" value="NAD(P)-binding Rossmann-fold domains"/>
    <property type="match status" value="1"/>
</dbReference>
<comment type="pathway">
    <text evidence="3 16">Amino-acid biosynthesis; L-methionine biosynthesis via de novo pathway; L-homoserine from L-aspartate: step 3/3.</text>
</comment>
<dbReference type="Gene3D" id="3.40.50.720">
    <property type="entry name" value="NAD(P)-binding Rossmann-like Domain"/>
    <property type="match status" value="1"/>
</dbReference>
<evidence type="ECO:0000259" key="18">
    <source>
        <dbReference type="PROSITE" id="PS51671"/>
    </source>
</evidence>
<keyword evidence="9" id="KW-0479">Metal-binding</keyword>
<evidence type="ECO:0000256" key="15">
    <source>
        <dbReference type="PIRSR" id="PIRSR000098-2"/>
    </source>
</evidence>
<sequence length="438" mass="47558">MKEINLGLIGLGTVGTGVVKILQQNEEVISARLGFHLKLKRVADLDMEKSRGLNFEEGVLTREAMDIINDPRIDVVIELIGGIEPARTFITKSIEKGKHVVTANKALLANHGQEIFQLAREREVDIGFEASVGGGIPIIRALREGFAANNIQSIYGIVNGTANYILTKMSHQGLSFDSALKEAQTEGYAEADPTYDIEGIDSAHKITILARLGFGYPVKFNEVNTEGISRINKIDIELAQELGYCIKLLAIAKRVDSLLDIRVHPTMISKENLLATVDGVFNAICVTGDMVGPNIFIGQGAGAFPTGSAIIGDIMEISRAIFGSSPGRVPLSLPGKSGITGMRQVGEILSQYYLRFSALDRPGVLSTISGLLGKYQISIATVFQKGRAKGPRGDVPIVILTHRAKEIDMQSALLEIDMLEVITDKTTLIRMEDEEEEK</sequence>
<dbReference type="SUPFAM" id="SSF55347">
    <property type="entry name" value="Glyceraldehyde-3-phosphate dehydrogenase-like, C-terminal domain"/>
    <property type="match status" value="1"/>
</dbReference>
<evidence type="ECO:0000256" key="7">
    <source>
        <dbReference type="ARBA" id="ARBA00022605"/>
    </source>
</evidence>
<dbReference type="FunFam" id="3.30.360.10:FF:000005">
    <property type="entry name" value="Homoserine dehydrogenase"/>
    <property type="match status" value="1"/>
</dbReference>
<comment type="catalytic activity">
    <reaction evidence="16">
        <text>L-homoserine + NADP(+) = L-aspartate 4-semialdehyde + NADPH + H(+)</text>
        <dbReference type="Rhea" id="RHEA:15761"/>
        <dbReference type="ChEBI" id="CHEBI:15378"/>
        <dbReference type="ChEBI" id="CHEBI:57476"/>
        <dbReference type="ChEBI" id="CHEBI:57783"/>
        <dbReference type="ChEBI" id="CHEBI:58349"/>
        <dbReference type="ChEBI" id="CHEBI:537519"/>
        <dbReference type="EC" id="1.1.1.3"/>
    </reaction>
</comment>
<evidence type="ECO:0000256" key="8">
    <source>
        <dbReference type="ARBA" id="ARBA00022697"/>
    </source>
</evidence>
<keyword evidence="11 16" id="KW-0560">Oxidoreductase</keyword>
<dbReference type="EC" id="1.1.1.3" evidence="5 16"/>
<accession>A0A933GNR9</accession>
<dbReference type="Pfam" id="PF00742">
    <property type="entry name" value="Homoserine_dh"/>
    <property type="match status" value="1"/>
</dbReference>
<evidence type="ECO:0000313" key="19">
    <source>
        <dbReference type="EMBL" id="MBI4595910.1"/>
    </source>
</evidence>
<dbReference type="GO" id="GO:0046872">
    <property type="term" value="F:metal ion binding"/>
    <property type="evidence" value="ECO:0007669"/>
    <property type="project" value="UniProtKB-KW"/>
</dbReference>
<dbReference type="NCBIfam" id="NF004976">
    <property type="entry name" value="PRK06349.1"/>
    <property type="match status" value="1"/>
</dbReference>
<dbReference type="InterPro" id="IPR001342">
    <property type="entry name" value="HDH_cat"/>
</dbReference>
<feature type="active site" description="Proton donor" evidence="14">
    <location>
        <position position="205"/>
    </location>
</feature>
<evidence type="ECO:0000256" key="11">
    <source>
        <dbReference type="ARBA" id="ARBA00023002"/>
    </source>
</evidence>
<evidence type="ECO:0000256" key="6">
    <source>
        <dbReference type="ARBA" id="ARBA00013376"/>
    </source>
</evidence>
<evidence type="ECO:0000256" key="10">
    <source>
        <dbReference type="ARBA" id="ARBA00022857"/>
    </source>
</evidence>
<dbReference type="SUPFAM" id="SSF55021">
    <property type="entry name" value="ACT-like"/>
    <property type="match status" value="1"/>
</dbReference>
<dbReference type="Gene3D" id="3.30.70.260">
    <property type="match status" value="1"/>
</dbReference>
<comment type="similarity">
    <text evidence="4 17">Belongs to the homoserine dehydrogenase family.</text>
</comment>
<dbReference type="InterPro" id="IPR005106">
    <property type="entry name" value="Asp/hSer_DH_NAD-bd"/>
</dbReference>
<comment type="cofactor">
    <cofactor evidence="1">
        <name>a metal cation</name>
        <dbReference type="ChEBI" id="CHEBI:25213"/>
    </cofactor>
</comment>
<proteinExistence type="inferred from homology"/>
<organism evidence="19 20">
    <name type="scientific">Tectimicrobiota bacterium</name>
    <dbReference type="NCBI Taxonomy" id="2528274"/>
    <lineage>
        <taxon>Bacteria</taxon>
        <taxon>Pseudomonadati</taxon>
        <taxon>Nitrospinota/Tectimicrobiota group</taxon>
        <taxon>Candidatus Tectimicrobiota</taxon>
    </lineage>
</organism>
<dbReference type="PANTHER" id="PTHR43331">
    <property type="entry name" value="HOMOSERINE DEHYDROGENASE"/>
    <property type="match status" value="1"/>
</dbReference>
<keyword evidence="12" id="KW-0520">NAD</keyword>
<gene>
    <name evidence="19" type="ORF">HY730_05965</name>
</gene>
<dbReference type="PANTHER" id="PTHR43331:SF1">
    <property type="entry name" value="HOMOSERINE DEHYDROGENASE"/>
    <property type="match status" value="1"/>
</dbReference>
<reference evidence="19" key="1">
    <citation type="submission" date="2020-07" db="EMBL/GenBank/DDBJ databases">
        <title>Huge and variable diversity of episymbiotic CPR bacteria and DPANN archaea in groundwater ecosystems.</title>
        <authorList>
            <person name="He C.Y."/>
            <person name="Keren R."/>
            <person name="Whittaker M."/>
            <person name="Farag I.F."/>
            <person name="Doudna J."/>
            <person name="Cate J.H.D."/>
            <person name="Banfield J.F."/>
        </authorList>
    </citation>
    <scope>NUCLEOTIDE SEQUENCE</scope>
    <source>
        <strain evidence="19">NC_groundwater_1482_Ag_S-0.65um_47_24</strain>
    </source>
</reference>
<dbReference type="GO" id="GO:0004412">
    <property type="term" value="F:homoserine dehydrogenase activity"/>
    <property type="evidence" value="ECO:0007669"/>
    <property type="project" value="UniProtKB-EC"/>
</dbReference>
<evidence type="ECO:0000256" key="1">
    <source>
        <dbReference type="ARBA" id="ARBA00001920"/>
    </source>
</evidence>
<feature type="binding site" evidence="15">
    <location>
        <begin position="9"/>
        <end position="16"/>
    </location>
    <ligand>
        <name>NADP(+)</name>
        <dbReference type="ChEBI" id="CHEBI:58349"/>
    </ligand>
</feature>
<evidence type="ECO:0000256" key="9">
    <source>
        <dbReference type="ARBA" id="ARBA00022723"/>
    </source>
</evidence>
<dbReference type="InterPro" id="IPR036291">
    <property type="entry name" value="NAD(P)-bd_dom_sf"/>
</dbReference>
<keyword evidence="13 16" id="KW-0486">Methionine biosynthesis</keyword>
<evidence type="ECO:0000256" key="14">
    <source>
        <dbReference type="PIRSR" id="PIRSR000098-1"/>
    </source>
</evidence>
<dbReference type="CDD" id="cd04881">
    <property type="entry name" value="ACT_HSDH-Hom"/>
    <property type="match status" value="1"/>
</dbReference>
<feature type="binding site" evidence="15">
    <location>
        <position position="105"/>
    </location>
    <ligand>
        <name>NADPH</name>
        <dbReference type="ChEBI" id="CHEBI:57783"/>
    </ligand>
</feature>
<evidence type="ECO:0000256" key="5">
    <source>
        <dbReference type="ARBA" id="ARBA00013213"/>
    </source>
</evidence>
<name>A0A933GNR9_UNCTE</name>
<dbReference type="InterPro" id="IPR016204">
    <property type="entry name" value="HDH"/>
</dbReference>
<dbReference type="PROSITE" id="PS01042">
    <property type="entry name" value="HOMOSER_DHGENASE"/>
    <property type="match status" value="1"/>
</dbReference>
<dbReference type="Pfam" id="PF03447">
    <property type="entry name" value="NAD_binding_3"/>
    <property type="match status" value="1"/>
</dbReference>
<evidence type="ECO:0000256" key="2">
    <source>
        <dbReference type="ARBA" id="ARBA00005056"/>
    </source>
</evidence>
<dbReference type="GO" id="GO:0009088">
    <property type="term" value="P:threonine biosynthetic process"/>
    <property type="evidence" value="ECO:0007669"/>
    <property type="project" value="UniProtKB-KW"/>
</dbReference>
<evidence type="ECO:0000256" key="12">
    <source>
        <dbReference type="ARBA" id="ARBA00023027"/>
    </source>
</evidence>
<dbReference type="FunFam" id="3.40.50.720:FF:000062">
    <property type="entry name" value="Homoserine dehydrogenase"/>
    <property type="match status" value="1"/>
</dbReference>
<evidence type="ECO:0000256" key="4">
    <source>
        <dbReference type="ARBA" id="ARBA00006753"/>
    </source>
</evidence>
<protein>
    <recommendedName>
        <fullName evidence="6 16">Homoserine dehydrogenase</fullName>
        <ecNumber evidence="5 16">1.1.1.3</ecNumber>
    </recommendedName>
</protein>
<evidence type="ECO:0000256" key="3">
    <source>
        <dbReference type="ARBA" id="ARBA00005062"/>
    </source>
</evidence>
<dbReference type="InterPro" id="IPR019811">
    <property type="entry name" value="HDH_CS"/>
</dbReference>
<dbReference type="InterPro" id="IPR045865">
    <property type="entry name" value="ACT-like_dom_sf"/>
</dbReference>
<feature type="domain" description="ACT" evidence="18">
    <location>
        <begin position="353"/>
        <end position="432"/>
    </location>
</feature>
<dbReference type="Pfam" id="PF01842">
    <property type="entry name" value="ACT"/>
    <property type="match status" value="1"/>
</dbReference>
<dbReference type="InterPro" id="IPR002912">
    <property type="entry name" value="ACT_dom"/>
</dbReference>
<evidence type="ECO:0000256" key="16">
    <source>
        <dbReference type="RuleBase" id="RU000579"/>
    </source>
</evidence>
<dbReference type="GO" id="GO:0009086">
    <property type="term" value="P:methionine biosynthetic process"/>
    <property type="evidence" value="ECO:0007669"/>
    <property type="project" value="UniProtKB-KW"/>
</dbReference>
<dbReference type="Gene3D" id="3.30.360.10">
    <property type="entry name" value="Dihydrodipicolinate Reductase, domain 2"/>
    <property type="match status" value="1"/>
</dbReference>
<keyword evidence="8 16" id="KW-0791">Threonine biosynthesis</keyword>
<keyword evidence="7 16" id="KW-0028">Amino-acid biosynthesis</keyword>
<keyword evidence="10 15" id="KW-0521">NADP</keyword>
<dbReference type="Proteomes" id="UP000772181">
    <property type="component" value="Unassembled WGS sequence"/>
</dbReference>
<dbReference type="AlphaFoldDB" id="A0A933GNR9"/>
<dbReference type="EMBL" id="JACQWF010000268">
    <property type="protein sequence ID" value="MBI4595910.1"/>
    <property type="molecule type" value="Genomic_DNA"/>
</dbReference>
<dbReference type="PIRSF" id="PIRSF000098">
    <property type="entry name" value="Homoser_dehydrog"/>
    <property type="match status" value="1"/>
</dbReference>
<evidence type="ECO:0000256" key="13">
    <source>
        <dbReference type="ARBA" id="ARBA00023167"/>
    </source>
</evidence>
<dbReference type="PROSITE" id="PS51671">
    <property type="entry name" value="ACT"/>
    <property type="match status" value="1"/>
</dbReference>